<dbReference type="Pfam" id="PF00425">
    <property type="entry name" value="Chorismate_bind"/>
    <property type="match status" value="1"/>
</dbReference>
<dbReference type="Pfam" id="PF00117">
    <property type="entry name" value="GATase"/>
    <property type="match status" value="1"/>
</dbReference>
<comment type="pathway">
    <text evidence="2">Amino-acid biosynthesis; L-tryptophan biosynthesis; L-tryptophan from chorismate: step 1/5.</text>
</comment>
<dbReference type="InterPro" id="IPR019999">
    <property type="entry name" value="Anth_synth_I-like"/>
</dbReference>
<keyword evidence="2 6" id="KW-0456">Lyase</keyword>
<dbReference type="UniPathway" id="UPA00035">
    <property type="reaction ID" value="UER00040"/>
</dbReference>
<dbReference type="PRINTS" id="PR00099">
    <property type="entry name" value="CPSGATASE"/>
</dbReference>
<comment type="caution">
    <text evidence="6">The sequence shown here is derived from an EMBL/GenBank/DDBJ whole genome shotgun (WGS) entry which is preliminary data.</text>
</comment>
<proteinExistence type="predicted"/>
<gene>
    <name evidence="6" type="ORF">GMB86_07990</name>
</gene>
<evidence type="ECO:0000259" key="3">
    <source>
        <dbReference type="Pfam" id="PF00117"/>
    </source>
</evidence>
<keyword evidence="7" id="KW-1185">Reference proteome</keyword>
<dbReference type="Pfam" id="PF04715">
    <property type="entry name" value="Anth_synt_I_N"/>
    <property type="match status" value="1"/>
</dbReference>
<sequence length="719" mass="81690">MKLLFDTNEDTPISFTTPDGLQITQAKQTLEFDYPVTYLLEKLDTYKGALFSSTYEYPGRYSRWDIGFINPPIEIIVKQNTFTIHALNDRGIVLINYMINTIDHPAVIFNDVTPETIEGTIKSENFVVTKEEERTKQPSIFELLRQIQAKFYSNDEFLGLYGAFGYDLILQFEKLNLKKERAKDQSDLHLYLPDEFYIADHEIKQAYKLSYDFKYRDLSTHDLPRTGVEKPYKINPNREEEPYNKGYYASLVNEAKKSFAVGDLFEVVPTQVLSKKCDIKPTEVFRNLRRINPSPYGFLIHFDDEYLVGCSPEMFVRVEDHIVETCPISGTIARGASSIEDAEQIKTLLNSTKEESELTMCTDVDRNDKSRVCVPGTVEVIGRRQIETYSHLFHTVDHIKGKLKKGFDAFDAFMTHMWAVTVTGAPKLEAMSWIEEHEATPRGWYGGAIGYFCFNGSLNTGLTLRTVKLNSGLAQIRVGATLLYDSIPESEEQETLTKAQALMEALRPAQEKSDLLDHNPLKKAIKHQHVLLIDHEDSFVHTLSSYIQSLGAEVTVMRSVHARELLKRMDEPVDLVILSPGPGDPDRFNMKETIQICLEKGLPLFGICLGLQGLVEYFGGELDFLSYPSHGKKSLVKQTGDSKVFQEIPKFFYAGRYHSIYAKNLPDDLTVTACTEDDYVMAIEHKTLPIAAVQFHPESIMTMNGNAGLQMLENVLTKL</sequence>
<evidence type="ECO:0000256" key="2">
    <source>
        <dbReference type="PIRNR" id="PIRNR036934"/>
    </source>
</evidence>
<dbReference type="Proteomes" id="UP000440978">
    <property type="component" value="Unassembled WGS sequence"/>
</dbReference>
<keyword evidence="2" id="KW-0057">Aromatic amino acid biosynthesis</keyword>
<dbReference type="SUPFAM" id="SSF56322">
    <property type="entry name" value="ADC synthase"/>
    <property type="match status" value="1"/>
</dbReference>
<dbReference type="InterPro" id="IPR017926">
    <property type="entry name" value="GATASE"/>
</dbReference>
<organism evidence="6 7">
    <name type="scientific">Terrilactibacillus tamarindi</name>
    <dbReference type="NCBI Taxonomy" id="2599694"/>
    <lineage>
        <taxon>Bacteria</taxon>
        <taxon>Bacillati</taxon>
        <taxon>Bacillota</taxon>
        <taxon>Bacilli</taxon>
        <taxon>Bacillales</taxon>
        <taxon>Bacillaceae</taxon>
        <taxon>Terrilactibacillus</taxon>
    </lineage>
</organism>
<keyword evidence="2" id="KW-0822">Tryptophan biosynthesis</keyword>
<name>A0A6N8CP60_9BACI</name>
<dbReference type="EC" id="4.1.3.27" evidence="2"/>
<comment type="catalytic activity">
    <reaction evidence="2">
        <text>chorismate + L-glutamine = anthranilate + pyruvate + L-glutamate + H(+)</text>
        <dbReference type="Rhea" id="RHEA:21732"/>
        <dbReference type="ChEBI" id="CHEBI:15361"/>
        <dbReference type="ChEBI" id="CHEBI:15378"/>
        <dbReference type="ChEBI" id="CHEBI:16567"/>
        <dbReference type="ChEBI" id="CHEBI:29748"/>
        <dbReference type="ChEBI" id="CHEBI:29985"/>
        <dbReference type="ChEBI" id="CHEBI:58359"/>
        <dbReference type="EC" id="4.1.3.27"/>
    </reaction>
</comment>
<feature type="domain" description="Chorismate-utilising enzyme C-terminal" evidence="4">
    <location>
        <begin position="247"/>
        <end position="498"/>
    </location>
</feature>
<dbReference type="InterPro" id="IPR010112">
    <property type="entry name" value="TrpE-G_bact"/>
</dbReference>
<dbReference type="InterPro" id="IPR015890">
    <property type="entry name" value="Chorismate_C"/>
</dbReference>
<dbReference type="InterPro" id="IPR006221">
    <property type="entry name" value="TrpG/PapA_dom"/>
</dbReference>
<evidence type="ECO:0000259" key="4">
    <source>
        <dbReference type="Pfam" id="PF00425"/>
    </source>
</evidence>
<dbReference type="InterPro" id="IPR005801">
    <property type="entry name" value="ADC_synthase"/>
</dbReference>
<evidence type="ECO:0000259" key="5">
    <source>
        <dbReference type="Pfam" id="PF04715"/>
    </source>
</evidence>
<evidence type="ECO:0000256" key="1">
    <source>
        <dbReference type="ARBA" id="ARBA00022962"/>
    </source>
</evidence>
<evidence type="ECO:0000313" key="7">
    <source>
        <dbReference type="Proteomes" id="UP000440978"/>
    </source>
</evidence>
<dbReference type="PANTHER" id="PTHR11236:SF9">
    <property type="entry name" value="ANTHRANILATE SYNTHASE COMPONENT 1"/>
    <property type="match status" value="1"/>
</dbReference>
<dbReference type="EMBL" id="WNHB01000010">
    <property type="protein sequence ID" value="MTT31949.1"/>
    <property type="molecule type" value="Genomic_DNA"/>
</dbReference>
<dbReference type="SUPFAM" id="SSF52317">
    <property type="entry name" value="Class I glutamine amidotransferase-like"/>
    <property type="match status" value="1"/>
</dbReference>
<accession>A0A6N8CP60</accession>
<reference evidence="6 7" key="1">
    <citation type="submission" date="2019-11" db="EMBL/GenBank/DDBJ databases">
        <title>Terrilactibacillus tamarindus sp. nov. BCM23-1 isolated from bark of Tamarindus indica.</title>
        <authorList>
            <person name="Kingkaew E."/>
            <person name="Tanasupawat S."/>
        </authorList>
    </citation>
    <scope>NUCLEOTIDE SEQUENCE [LARGE SCALE GENOMIC DNA]</scope>
    <source>
        <strain evidence="6 7">BCM23-1</strain>
    </source>
</reference>
<dbReference type="GO" id="GO:0004049">
    <property type="term" value="F:anthranilate synthase activity"/>
    <property type="evidence" value="ECO:0007669"/>
    <property type="project" value="UniProtKB-UniRule"/>
</dbReference>
<dbReference type="InterPro" id="IPR029062">
    <property type="entry name" value="Class_I_gatase-like"/>
</dbReference>
<dbReference type="PRINTS" id="PR00097">
    <property type="entry name" value="ANTSNTHASEII"/>
</dbReference>
<dbReference type="InterPro" id="IPR006805">
    <property type="entry name" value="Anth_synth_I_N"/>
</dbReference>
<dbReference type="PRINTS" id="PR00096">
    <property type="entry name" value="GATASE"/>
</dbReference>
<dbReference type="CDD" id="cd01743">
    <property type="entry name" value="GATase1_Anthranilate_Synthase"/>
    <property type="match status" value="1"/>
</dbReference>
<keyword evidence="1" id="KW-0315">Glutamine amidotransferase</keyword>
<dbReference type="AlphaFoldDB" id="A0A6N8CP60"/>
<dbReference type="PIRSF" id="PIRSF036934">
    <property type="entry name" value="TrpE-G"/>
    <property type="match status" value="1"/>
</dbReference>
<dbReference type="GO" id="GO:0000162">
    <property type="term" value="P:L-tryptophan biosynthetic process"/>
    <property type="evidence" value="ECO:0007669"/>
    <property type="project" value="UniProtKB-UniRule"/>
</dbReference>
<dbReference type="NCBIfam" id="TIGR01815">
    <property type="entry name" value="TrpE-clade3"/>
    <property type="match status" value="1"/>
</dbReference>
<dbReference type="RefSeq" id="WP_155218479.1">
    <property type="nucleotide sequence ID" value="NZ_WNHB01000010.1"/>
</dbReference>
<dbReference type="NCBIfam" id="NF010081">
    <property type="entry name" value="PRK13566.1"/>
    <property type="match status" value="1"/>
</dbReference>
<keyword evidence="2" id="KW-0028">Amino-acid biosynthesis</keyword>
<dbReference type="PROSITE" id="PS51273">
    <property type="entry name" value="GATASE_TYPE_1"/>
    <property type="match status" value="1"/>
</dbReference>
<feature type="domain" description="Anthranilate synthase component I N-terminal" evidence="5">
    <location>
        <begin position="47"/>
        <end position="207"/>
    </location>
</feature>
<protein>
    <recommendedName>
        <fullName evidence="2">Anthranilate synthase</fullName>
        <ecNumber evidence="2">4.1.3.27</ecNumber>
    </recommendedName>
</protein>
<evidence type="ECO:0000313" key="6">
    <source>
        <dbReference type="EMBL" id="MTT31949.1"/>
    </source>
</evidence>
<dbReference type="Gene3D" id="3.40.50.880">
    <property type="match status" value="1"/>
</dbReference>
<dbReference type="Gene3D" id="3.60.120.10">
    <property type="entry name" value="Anthranilate synthase"/>
    <property type="match status" value="1"/>
</dbReference>
<feature type="domain" description="Glutamine amidotransferase" evidence="3">
    <location>
        <begin position="531"/>
        <end position="709"/>
    </location>
</feature>
<dbReference type="PANTHER" id="PTHR11236">
    <property type="entry name" value="AMINOBENZOATE/ANTHRANILATE SYNTHASE"/>
    <property type="match status" value="1"/>
</dbReference>
<dbReference type="OrthoDB" id="9803598at2"/>